<proteinExistence type="predicted"/>
<gene>
    <name evidence="1" type="ORF">EV643_11441</name>
</gene>
<dbReference type="AlphaFoldDB" id="A0A4R6K664"/>
<sequence length="46" mass="4964">MRVVDEGDLVRDMIDVLTLFCARLYGKRAARNRAKKALAAAAGEGA</sequence>
<accession>A0A4R6K664</accession>
<protein>
    <recommendedName>
        <fullName evidence="3">Resolvase-like protein</fullName>
    </recommendedName>
</protein>
<dbReference type="Gene3D" id="1.10.287.2170">
    <property type="match status" value="1"/>
</dbReference>
<comment type="caution">
    <text evidence="1">The sequence shown here is derived from an EMBL/GenBank/DDBJ whole genome shotgun (WGS) entry which is preliminary data.</text>
</comment>
<dbReference type="Proteomes" id="UP000295388">
    <property type="component" value="Unassembled WGS sequence"/>
</dbReference>
<evidence type="ECO:0000313" key="2">
    <source>
        <dbReference type="Proteomes" id="UP000295388"/>
    </source>
</evidence>
<keyword evidence="2" id="KW-1185">Reference proteome</keyword>
<evidence type="ECO:0008006" key="3">
    <source>
        <dbReference type="Google" id="ProtNLM"/>
    </source>
</evidence>
<reference evidence="1 2" key="1">
    <citation type="submission" date="2019-03" db="EMBL/GenBank/DDBJ databases">
        <title>Genomic Encyclopedia of Type Strains, Phase III (KMG-III): the genomes of soil and plant-associated and newly described type strains.</title>
        <authorList>
            <person name="Whitman W."/>
        </authorList>
    </citation>
    <scope>NUCLEOTIDE SEQUENCE [LARGE SCALE GENOMIC DNA]</scope>
    <source>
        <strain evidence="1 2">VKM Ac-2527</strain>
    </source>
</reference>
<dbReference type="EMBL" id="SNWQ01000014">
    <property type="protein sequence ID" value="TDO44896.1"/>
    <property type="molecule type" value="Genomic_DNA"/>
</dbReference>
<evidence type="ECO:0000313" key="1">
    <source>
        <dbReference type="EMBL" id="TDO44896.1"/>
    </source>
</evidence>
<organism evidence="1 2">
    <name type="scientific">Kribbella caucasensis</name>
    <dbReference type="NCBI Taxonomy" id="2512215"/>
    <lineage>
        <taxon>Bacteria</taxon>
        <taxon>Bacillati</taxon>
        <taxon>Actinomycetota</taxon>
        <taxon>Actinomycetes</taxon>
        <taxon>Propionibacteriales</taxon>
        <taxon>Kribbellaceae</taxon>
        <taxon>Kribbella</taxon>
    </lineage>
</organism>
<name>A0A4R6K664_9ACTN</name>